<dbReference type="AlphaFoldDB" id="A0A6J5GLU7"/>
<feature type="region of interest" description="Disordered" evidence="5">
    <location>
        <begin position="1"/>
        <end position="23"/>
    </location>
</feature>
<sequence>MADTPRMDPKSSTPDNSQRSEPTPERLLALGMGFWASKTLLSAVELEVFTNLASGPLDAVHLADALGLHPRGALDFFDALVALAVLEREDGIYRNTPEAALFLDKSKSSYVGGLLEMANSRLYPFWGSLTEALRTGQPQNEAKQGGNPFDAIYRDEQSLRGFLKAMSGVSLGAARAMAQKFPWHEYRTFIDIGTAQGTLPVQIALAHPHLTGGGFDLPVVGPVFDEYVASNGLKERLRFYAGDFFRDPCPTADVLVMGHILHDWDLEQKRNLIAKCYAALTPGGCLIVYDAVIDDERRQNALGLLMSLNMLIETPGGFDYTGAQCCEWMKEAGFTQVRVEPLAGAESMVIGIRS</sequence>
<evidence type="ECO:0000313" key="9">
    <source>
        <dbReference type="Proteomes" id="UP000494119"/>
    </source>
</evidence>
<feature type="active site" description="Proton acceptor" evidence="4">
    <location>
        <position position="262"/>
    </location>
</feature>
<dbReference type="Gene3D" id="3.40.50.150">
    <property type="entry name" value="Vaccinia Virus protein VP39"/>
    <property type="match status" value="1"/>
</dbReference>
<proteinExistence type="predicted"/>
<dbReference type="GO" id="GO:0032259">
    <property type="term" value="P:methylation"/>
    <property type="evidence" value="ECO:0007669"/>
    <property type="project" value="UniProtKB-KW"/>
</dbReference>
<protein>
    <recommendedName>
        <fullName evidence="10">Methyltransferase</fullName>
    </recommendedName>
</protein>
<dbReference type="InterPro" id="IPR036390">
    <property type="entry name" value="WH_DNA-bd_sf"/>
</dbReference>
<dbReference type="Pfam" id="PF00891">
    <property type="entry name" value="Methyltransf_2"/>
    <property type="match status" value="1"/>
</dbReference>
<dbReference type="GO" id="GO:0008171">
    <property type="term" value="F:O-methyltransferase activity"/>
    <property type="evidence" value="ECO:0007669"/>
    <property type="project" value="InterPro"/>
</dbReference>
<feature type="compositionally biased region" description="Polar residues" evidence="5">
    <location>
        <begin position="10"/>
        <end position="21"/>
    </location>
</feature>
<dbReference type="GO" id="GO:0046983">
    <property type="term" value="F:protein dimerization activity"/>
    <property type="evidence" value="ECO:0007669"/>
    <property type="project" value="InterPro"/>
</dbReference>
<dbReference type="PIRSF" id="PIRSF005739">
    <property type="entry name" value="O-mtase"/>
    <property type="match status" value="1"/>
</dbReference>
<keyword evidence="9" id="KW-1185">Reference proteome</keyword>
<gene>
    <name evidence="8" type="ORF">LMG28688_05638</name>
</gene>
<evidence type="ECO:0000259" key="7">
    <source>
        <dbReference type="Pfam" id="PF08100"/>
    </source>
</evidence>
<feature type="domain" description="O-methyltransferase C-terminal" evidence="6">
    <location>
        <begin position="126"/>
        <end position="334"/>
    </location>
</feature>
<dbReference type="SUPFAM" id="SSF53335">
    <property type="entry name" value="S-adenosyl-L-methionine-dependent methyltransferases"/>
    <property type="match status" value="1"/>
</dbReference>
<dbReference type="PANTHER" id="PTHR43712">
    <property type="entry name" value="PUTATIVE (AFU_ORTHOLOGUE AFUA_4G14580)-RELATED"/>
    <property type="match status" value="1"/>
</dbReference>
<organism evidence="8 9">
    <name type="scientific">Paraburkholderia caffeinitolerans</name>
    <dbReference type="NCBI Taxonomy" id="1723730"/>
    <lineage>
        <taxon>Bacteria</taxon>
        <taxon>Pseudomonadati</taxon>
        <taxon>Pseudomonadota</taxon>
        <taxon>Betaproteobacteria</taxon>
        <taxon>Burkholderiales</taxon>
        <taxon>Burkholderiaceae</taxon>
        <taxon>Paraburkholderia</taxon>
    </lineage>
</organism>
<keyword evidence="2" id="KW-0808">Transferase</keyword>
<evidence type="ECO:0000256" key="2">
    <source>
        <dbReference type="ARBA" id="ARBA00022679"/>
    </source>
</evidence>
<dbReference type="PANTHER" id="PTHR43712:SF2">
    <property type="entry name" value="O-METHYLTRANSFERASE CICE"/>
    <property type="match status" value="1"/>
</dbReference>
<dbReference type="Gene3D" id="1.10.10.10">
    <property type="entry name" value="Winged helix-like DNA-binding domain superfamily/Winged helix DNA-binding domain"/>
    <property type="match status" value="1"/>
</dbReference>
<evidence type="ECO:0000256" key="5">
    <source>
        <dbReference type="SAM" id="MobiDB-lite"/>
    </source>
</evidence>
<reference evidence="8 9" key="1">
    <citation type="submission" date="2020-04" db="EMBL/GenBank/DDBJ databases">
        <authorList>
            <person name="De Canck E."/>
        </authorList>
    </citation>
    <scope>NUCLEOTIDE SEQUENCE [LARGE SCALE GENOMIC DNA]</scope>
    <source>
        <strain evidence="8 9">LMG 28688</strain>
    </source>
</reference>
<dbReference type="SUPFAM" id="SSF46785">
    <property type="entry name" value="Winged helix' DNA-binding domain"/>
    <property type="match status" value="1"/>
</dbReference>
<keyword evidence="3" id="KW-0949">S-adenosyl-L-methionine</keyword>
<evidence type="ECO:0000256" key="3">
    <source>
        <dbReference type="ARBA" id="ARBA00022691"/>
    </source>
</evidence>
<dbReference type="Pfam" id="PF08100">
    <property type="entry name" value="Dimerisation"/>
    <property type="match status" value="1"/>
</dbReference>
<dbReference type="EMBL" id="CADIKL010000038">
    <property type="protein sequence ID" value="CAB3802779.1"/>
    <property type="molecule type" value="Genomic_DNA"/>
</dbReference>
<dbReference type="InterPro" id="IPR001077">
    <property type="entry name" value="COMT_C"/>
</dbReference>
<evidence type="ECO:0000259" key="6">
    <source>
        <dbReference type="Pfam" id="PF00891"/>
    </source>
</evidence>
<dbReference type="PROSITE" id="PS51683">
    <property type="entry name" value="SAM_OMT_II"/>
    <property type="match status" value="1"/>
</dbReference>
<dbReference type="InterPro" id="IPR029063">
    <property type="entry name" value="SAM-dependent_MTases_sf"/>
</dbReference>
<dbReference type="Proteomes" id="UP000494119">
    <property type="component" value="Unassembled WGS sequence"/>
</dbReference>
<evidence type="ECO:0000256" key="4">
    <source>
        <dbReference type="PIRSR" id="PIRSR005739-1"/>
    </source>
</evidence>
<dbReference type="InterPro" id="IPR036388">
    <property type="entry name" value="WH-like_DNA-bd_sf"/>
</dbReference>
<keyword evidence="1" id="KW-0489">Methyltransferase</keyword>
<accession>A0A6J5GLU7</accession>
<dbReference type="InterPro" id="IPR016461">
    <property type="entry name" value="COMT-like"/>
</dbReference>
<name>A0A6J5GLU7_9BURK</name>
<dbReference type="InterPro" id="IPR012967">
    <property type="entry name" value="COMT_dimerisation"/>
</dbReference>
<feature type="domain" description="O-methyltransferase dimerisation" evidence="7">
    <location>
        <begin position="33"/>
        <end position="104"/>
    </location>
</feature>
<evidence type="ECO:0000313" key="8">
    <source>
        <dbReference type="EMBL" id="CAB3802779.1"/>
    </source>
</evidence>
<evidence type="ECO:0008006" key="10">
    <source>
        <dbReference type="Google" id="ProtNLM"/>
    </source>
</evidence>
<evidence type="ECO:0000256" key="1">
    <source>
        <dbReference type="ARBA" id="ARBA00022603"/>
    </source>
</evidence>